<proteinExistence type="predicted"/>
<sequence length="167" mass="18973">MRSNTNAHLVWISLRSQPSRRLLPRPVHRRPQDGSDHRIPVVSAGVFFSLFFRPWAHRPPPSAVKHWDLSSDRPSKNVQLTLNFQLWDDPYREILGVACGAATCQPFSPPKWEITGESAGFWMSLRSATRKSNGRGLDFGLRFSGRRQALSVTTGGRESILQRPDRQ</sequence>
<dbReference type="Proteomes" id="UP001243989">
    <property type="component" value="Unassembled WGS sequence"/>
</dbReference>
<comment type="caution">
    <text evidence="1">The sequence shown here is derived from an EMBL/GenBank/DDBJ whole genome shotgun (WGS) entry which is preliminary data.</text>
</comment>
<evidence type="ECO:0000313" key="1">
    <source>
        <dbReference type="EMBL" id="KAK1622643.1"/>
    </source>
</evidence>
<dbReference type="RefSeq" id="XP_060438638.1">
    <property type="nucleotide sequence ID" value="XM_060581879.1"/>
</dbReference>
<dbReference type="EMBL" id="JAHMHQ010000034">
    <property type="protein sequence ID" value="KAK1622643.1"/>
    <property type="molecule type" value="Genomic_DNA"/>
</dbReference>
<accession>A0AAI9ZDR0</accession>
<name>A0AAI9ZDR0_9PEZI</name>
<reference evidence="1" key="1">
    <citation type="submission" date="2021-06" db="EMBL/GenBank/DDBJ databases">
        <title>Comparative genomics, transcriptomics and evolutionary studies reveal genomic signatures of adaptation to plant cell wall in hemibiotrophic fungi.</title>
        <authorList>
            <consortium name="DOE Joint Genome Institute"/>
            <person name="Baroncelli R."/>
            <person name="Diaz J.F."/>
            <person name="Benocci T."/>
            <person name="Peng M."/>
            <person name="Battaglia E."/>
            <person name="Haridas S."/>
            <person name="Andreopoulos W."/>
            <person name="Labutti K."/>
            <person name="Pangilinan J."/>
            <person name="Floch G.L."/>
            <person name="Makela M.R."/>
            <person name="Henrissat B."/>
            <person name="Grigoriev I.V."/>
            <person name="Crouch J.A."/>
            <person name="De Vries R.P."/>
            <person name="Sukno S.A."/>
            <person name="Thon M.R."/>
        </authorList>
    </citation>
    <scope>NUCLEOTIDE SEQUENCE</scope>
    <source>
        <strain evidence="1">CBS 102054</strain>
    </source>
</reference>
<evidence type="ECO:0000313" key="2">
    <source>
        <dbReference type="Proteomes" id="UP001243989"/>
    </source>
</evidence>
<gene>
    <name evidence="1" type="ORF">BDP81DRAFT_145132</name>
</gene>
<keyword evidence="2" id="KW-1185">Reference proteome</keyword>
<dbReference type="GeneID" id="85466741"/>
<organism evidence="1 2">
    <name type="scientific">Colletotrichum phormii</name>
    <dbReference type="NCBI Taxonomy" id="359342"/>
    <lineage>
        <taxon>Eukaryota</taxon>
        <taxon>Fungi</taxon>
        <taxon>Dikarya</taxon>
        <taxon>Ascomycota</taxon>
        <taxon>Pezizomycotina</taxon>
        <taxon>Sordariomycetes</taxon>
        <taxon>Hypocreomycetidae</taxon>
        <taxon>Glomerellales</taxon>
        <taxon>Glomerellaceae</taxon>
        <taxon>Colletotrichum</taxon>
        <taxon>Colletotrichum acutatum species complex</taxon>
    </lineage>
</organism>
<protein>
    <submittedName>
        <fullName evidence="1">Uncharacterized protein</fullName>
    </submittedName>
</protein>
<dbReference type="AlphaFoldDB" id="A0AAI9ZDR0"/>